<dbReference type="AlphaFoldDB" id="A0A5S4F2X3"/>
<dbReference type="OrthoDB" id="9800958at2"/>
<dbReference type="InterPro" id="IPR036615">
    <property type="entry name" value="Mur_ligase_C_dom_sf"/>
</dbReference>
<keyword evidence="5 10" id="KW-0067">ATP-binding</keyword>
<evidence type="ECO:0000256" key="11">
    <source>
        <dbReference type="RuleBase" id="RU004136"/>
    </source>
</evidence>
<name>A0A5S4F2X3_9ACTN</name>
<evidence type="ECO:0000256" key="7">
    <source>
        <dbReference type="ARBA" id="ARBA00022984"/>
    </source>
</evidence>
<dbReference type="GO" id="GO:0008360">
    <property type="term" value="P:regulation of cell shape"/>
    <property type="evidence" value="ECO:0007669"/>
    <property type="project" value="UniProtKB-KW"/>
</dbReference>
<keyword evidence="4 10" id="KW-0547">Nucleotide-binding</keyword>
<dbReference type="Gene3D" id="3.40.1390.10">
    <property type="entry name" value="MurE/MurF, N-terminal domain"/>
    <property type="match status" value="1"/>
</dbReference>
<dbReference type="GO" id="GO:0008766">
    <property type="term" value="F:UDP-N-acetylmuramoylalanyl-D-glutamyl-2,6-diaminopimelate-D-alanyl-D-alanine ligase activity"/>
    <property type="evidence" value="ECO:0007669"/>
    <property type="project" value="RHEA"/>
</dbReference>
<evidence type="ECO:0000256" key="4">
    <source>
        <dbReference type="ARBA" id="ARBA00022741"/>
    </source>
</evidence>
<dbReference type="GO" id="GO:0047480">
    <property type="term" value="F:UDP-N-acetylmuramoyl-tripeptide-D-alanyl-D-alanine ligase activity"/>
    <property type="evidence" value="ECO:0007669"/>
    <property type="project" value="UniProtKB-UniRule"/>
</dbReference>
<dbReference type="GO" id="GO:0009252">
    <property type="term" value="P:peptidoglycan biosynthetic process"/>
    <property type="evidence" value="ECO:0007669"/>
    <property type="project" value="UniProtKB-UniRule"/>
</dbReference>
<dbReference type="Pfam" id="PF01225">
    <property type="entry name" value="Mur_ligase"/>
    <property type="match status" value="1"/>
</dbReference>
<dbReference type="GO" id="GO:0071555">
    <property type="term" value="P:cell wall organization"/>
    <property type="evidence" value="ECO:0007669"/>
    <property type="project" value="UniProtKB-KW"/>
</dbReference>
<protein>
    <recommendedName>
        <fullName evidence="10 11">UDP-N-acetylmuramoyl-tripeptide--D-alanyl-D-alanine ligase</fullName>
        <ecNumber evidence="10 11">6.3.2.10</ecNumber>
    </recommendedName>
    <alternativeName>
        <fullName evidence="10">D-alanyl-D-alanine-adding enzyme</fullName>
    </alternativeName>
</protein>
<dbReference type="GO" id="GO:0005524">
    <property type="term" value="F:ATP binding"/>
    <property type="evidence" value="ECO:0007669"/>
    <property type="project" value="UniProtKB-UniRule"/>
</dbReference>
<comment type="similarity">
    <text evidence="10">Belongs to the MurCDEF family. MurF subfamily.</text>
</comment>
<evidence type="ECO:0000256" key="5">
    <source>
        <dbReference type="ARBA" id="ARBA00022840"/>
    </source>
</evidence>
<evidence type="ECO:0000256" key="10">
    <source>
        <dbReference type="HAMAP-Rule" id="MF_02019"/>
    </source>
</evidence>
<keyword evidence="1 10" id="KW-0963">Cytoplasm</keyword>
<evidence type="ECO:0000313" key="15">
    <source>
        <dbReference type="EMBL" id="TMR10467.1"/>
    </source>
</evidence>
<comment type="function">
    <text evidence="10 11">Involved in cell wall formation. Catalyzes the final step in the synthesis of UDP-N-acetylmuramoyl-pentapeptide, the precursor of murein.</text>
</comment>
<evidence type="ECO:0000256" key="1">
    <source>
        <dbReference type="ARBA" id="ARBA00022490"/>
    </source>
</evidence>
<dbReference type="Proteomes" id="UP000309128">
    <property type="component" value="Unassembled WGS sequence"/>
</dbReference>
<dbReference type="Gene3D" id="3.40.1190.10">
    <property type="entry name" value="Mur-like, catalytic domain"/>
    <property type="match status" value="1"/>
</dbReference>
<keyword evidence="16" id="KW-1185">Reference proteome</keyword>
<evidence type="ECO:0000256" key="9">
    <source>
        <dbReference type="ARBA" id="ARBA00023316"/>
    </source>
</evidence>
<reference evidence="15 16" key="1">
    <citation type="submission" date="2019-05" db="EMBL/GenBank/DDBJ databases">
        <title>Draft genome sequence of Nonomuraea turkmeniaca DSM 43926.</title>
        <authorList>
            <person name="Saricaoglu S."/>
            <person name="Isik K."/>
        </authorList>
    </citation>
    <scope>NUCLEOTIDE SEQUENCE [LARGE SCALE GENOMIC DNA]</scope>
    <source>
        <strain evidence="15 16">DSM 43926</strain>
    </source>
</reference>
<dbReference type="SUPFAM" id="SSF53244">
    <property type="entry name" value="MurD-like peptide ligases, peptide-binding domain"/>
    <property type="match status" value="1"/>
</dbReference>
<evidence type="ECO:0000259" key="12">
    <source>
        <dbReference type="Pfam" id="PF01225"/>
    </source>
</evidence>
<dbReference type="Pfam" id="PF02875">
    <property type="entry name" value="Mur_ligase_C"/>
    <property type="match status" value="1"/>
</dbReference>
<proteinExistence type="inferred from homology"/>
<dbReference type="PANTHER" id="PTHR43024">
    <property type="entry name" value="UDP-N-ACETYLMURAMOYL-TRIPEPTIDE--D-ALANYL-D-ALANINE LIGASE"/>
    <property type="match status" value="1"/>
</dbReference>
<dbReference type="GO" id="GO:0051301">
    <property type="term" value="P:cell division"/>
    <property type="evidence" value="ECO:0007669"/>
    <property type="project" value="UniProtKB-KW"/>
</dbReference>
<evidence type="ECO:0000256" key="8">
    <source>
        <dbReference type="ARBA" id="ARBA00023306"/>
    </source>
</evidence>
<sequence length="461" mass="47276">MIPMTLNEIARVVGASLHDVRDPQALVTAPSAVDSREVVPGGLFAATVGANVDGHDYAAGAIASGAIAVLASRPVGVPALVVEDVQIALGLLAKHLLEHISPAVIGLTGSVGKTTTKDLLAQVLERHAATVATDRSFNNELGLPLTVLRADATTRYLVLEMGAGQKGDLTYLTELAPPQVGLVLNVGTAHVERMGGGLADVAEAKGELVEALAADGFALLNADDPYVMGMVGRTRARILLYGRSVKAAVRAEDVRMDDRARPAFGLVTPSGSARVELDLIGEHQVSNALAAAAVATALGLGVAEIADGLNAARRRSAGRLEIVERSDGITIVNDAYNANPESMRAGLRAAKTLAGTRRTVAVLGAMGQQADASRARHAEMGRLVANLRFDVLIAVGAGDPLAMAEAAESSNQGVAVHTVEDVAGAIRLATTLLEPGDVVFVKASSEIGLGACARALAAPLS</sequence>
<dbReference type="InterPro" id="IPR005863">
    <property type="entry name" value="UDP-N-AcMur_synth"/>
</dbReference>
<keyword evidence="6 10" id="KW-0133">Cell shape</keyword>
<dbReference type="InterPro" id="IPR000713">
    <property type="entry name" value="Mur_ligase_N"/>
</dbReference>
<organism evidence="15 16">
    <name type="scientific">Nonomuraea turkmeniaca</name>
    <dbReference type="NCBI Taxonomy" id="103838"/>
    <lineage>
        <taxon>Bacteria</taxon>
        <taxon>Bacillati</taxon>
        <taxon>Actinomycetota</taxon>
        <taxon>Actinomycetes</taxon>
        <taxon>Streptosporangiales</taxon>
        <taxon>Streptosporangiaceae</taxon>
        <taxon>Nonomuraea</taxon>
    </lineage>
</organism>
<dbReference type="Pfam" id="PF08245">
    <property type="entry name" value="Mur_ligase_M"/>
    <property type="match status" value="1"/>
</dbReference>
<evidence type="ECO:0000256" key="6">
    <source>
        <dbReference type="ARBA" id="ARBA00022960"/>
    </source>
</evidence>
<keyword evidence="8 10" id="KW-0131">Cell cycle</keyword>
<comment type="subcellular location">
    <subcellularLocation>
        <location evidence="10 11">Cytoplasm</location>
    </subcellularLocation>
</comment>
<feature type="binding site" evidence="10">
    <location>
        <begin position="109"/>
        <end position="115"/>
    </location>
    <ligand>
        <name>ATP</name>
        <dbReference type="ChEBI" id="CHEBI:30616"/>
    </ligand>
</feature>
<keyword evidence="9 10" id="KW-0961">Cell wall biogenesis/degradation</keyword>
<dbReference type="GO" id="GO:0005737">
    <property type="term" value="C:cytoplasm"/>
    <property type="evidence" value="ECO:0007669"/>
    <property type="project" value="UniProtKB-SubCell"/>
</dbReference>
<dbReference type="InterPro" id="IPR013221">
    <property type="entry name" value="Mur_ligase_cen"/>
</dbReference>
<feature type="domain" description="Mur ligase C-terminal" evidence="13">
    <location>
        <begin position="318"/>
        <end position="444"/>
    </location>
</feature>
<accession>A0A5S4F2X3</accession>
<keyword evidence="7 10" id="KW-0573">Peptidoglycan synthesis</keyword>
<comment type="caution">
    <text evidence="15">The sequence shown here is derived from an EMBL/GenBank/DDBJ whole genome shotgun (WGS) entry which is preliminary data.</text>
</comment>
<comment type="pathway">
    <text evidence="10 11">Cell wall biogenesis; peptidoglycan biosynthesis.</text>
</comment>
<evidence type="ECO:0000256" key="3">
    <source>
        <dbReference type="ARBA" id="ARBA00022618"/>
    </source>
</evidence>
<dbReference type="UniPathway" id="UPA00219"/>
<dbReference type="EC" id="6.3.2.10" evidence="10 11"/>
<dbReference type="HAMAP" id="MF_02019">
    <property type="entry name" value="MurF"/>
    <property type="match status" value="1"/>
</dbReference>
<dbReference type="InterPro" id="IPR051046">
    <property type="entry name" value="MurCDEF_CellWall_CoF430Synth"/>
</dbReference>
<feature type="domain" description="Mur ligase N-terminal catalytic" evidence="12">
    <location>
        <begin position="33"/>
        <end position="77"/>
    </location>
</feature>
<dbReference type="EMBL" id="VCKY01000189">
    <property type="protein sequence ID" value="TMR10467.1"/>
    <property type="molecule type" value="Genomic_DNA"/>
</dbReference>
<gene>
    <name evidence="10" type="primary">murF</name>
    <name evidence="15" type="ORF">ETD86_39365</name>
</gene>
<dbReference type="InterPro" id="IPR035911">
    <property type="entry name" value="MurE/MurF_N"/>
</dbReference>
<evidence type="ECO:0000313" key="16">
    <source>
        <dbReference type="Proteomes" id="UP000309128"/>
    </source>
</evidence>
<dbReference type="SUPFAM" id="SSF63418">
    <property type="entry name" value="MurE/MurF N-terminal domain"/>
    <property type="match status" value="1"/>
</dbReference>
<evidence type="ECO:0000259" key="14">
    <source>
        <dbReference type="Pfam" id="PF08245"/>
    </source>
</evidence>
<keyword evidence="3 10" id="KW-0132">Cell division</keyword>
<evidence type="ECO:0000256" key="2">
    <source>
        <dbReference type="ARBA" id="ARBA00022598"/>
    </source>
</evidence>
<dbReference type="Gene3D" id="3.90.190.20">
    <property type="entry name" value="Mur ligase, C-terminal domain"/>
    <property type="match status" value="1"/>
</dbReference>
<dbReference type="InterPro" id="IPR036565">
    <property type="entry name" value="Mur-like_cat_sf"/>
</dbReference>
<keyword evidence="2 10" id="KW-0436">Ligase</keyword>
<dbReference type="SUPFAM" id="SSF53623">
    <property type="entry name" value="MurD-like peptide ligases, catalytic domain"/>
    <property type="match status" value="1"/>
</dbReference>
<dbReference type="NCBIfam" id="TIGR01143">
    <property type="entry name" value="murF"/>
    <property type="match status" value="1"/>
</dbReference>
<evidence type="ECO:0000259" key="13">
    <source>
        <dbReference type="Pfam" id="PF02875"/>
    </source>
</evidence>
<dbReference type="PANTHER" id="PTHR43024:SF1">
    <property type="entry name" value="UDP-N-ACETYLMURAMOYL-TRIPEPTIDE--D-ALANYL-D-ALANINE LIGASE"/>
    <property type="match status" value="1"/>
</dbReference>
<feature type="domain" description="Mur ligase central" evidence="14">
    <location>
        <begin position="108"/>
        <end position="295"/>
    </location>
</feature>
<comment type="catalytic activity">
    <reaction evidence="10 11">
        <text>D-alanyl-D-alanine + UDP-N-acetyl-alpha-D-muramoyl-L-alanyl-gamma-D-glutamyl-meso-2,6-diaminopimelate + ATP = UDP-N-acetyl-alpha-D-muramoyl-L-alanyl-gamma-D-glutamyl-meso-2,6-diaminopimeloyl-D-alanyl-D-alanine + ADP + phosphate + H(+)</text>
        <dbReference type="Rhea" id="RHEA:28374"/>
        <dbReference type="ChEBI" id="CHEBI:15378"/>
        <dbReference type="ChEBI" id="CHEBI:30616"/>
        <dbReference type="ChEBI" id="CHEBI:43474"/>
        <dbReference type="ChEBI" id="CHEBI:57822"/>
        <dbReference type="ChEBI" id="CHEBI:61386"/>
        <dbReference type="ChEBI" id="CHEBI:83905"/>
        <dbReference type="ChEBI" id="CHEBI:456216"/>
        <dbReference type="EC" id="6.3.2.10"/>
    </reaction>
</comment>
<dbReference type="InterPro" id="IPR004101">
    <property type="entry name" value="Mur_ligase_C"/>
</dbReference>